<dbReference type="InterPro" id="IPR010982">
    <property type="entry name" value="Lambda_DNA-bd_dom_sf"/>
</dbReference>
<dbReference type="AlphaFoldDB" id="A0AA42FSR4"/>
<dbReference type="GO" id="GO:0003677">
    <property type="term" value="F:DNA binding"/>
    <property type="evidence" value="ECO:0007669"/>
    <property type="project" value="InterPro"/>
</dbReference>
<evidence type="ECO:0000313" key="2">
    <source>
        <dbReference type="Proteomes" id="UP001156701"/>
    </source>
</evidence>
<evidence type="ECO:0000313" key="1">
    <source>
        <dbReference type="EMBL" id="MDG4698843.1"/>
    </source>
</evidence>
<gene>
    <name evidence="1" type="ORF">P7V44_21705</name>
</gene>
<dbReference type="EMBL" id="JARRYG010000038">
    <property type="protein sequence ID" value="MDG4698843.1"/>
    <property type="molecule type" value="Genomic_DNA"/>
</dbReference>
<protein>
    <submittedName>
        <fullName evidence="1">Uncharacterized protein</fullName>
    </submittedName>
</protein>
<comment type="caution">
    <text evidence="1">The sequence shown here is derived from an EMBL/GenBank/DDBJ whole genome shotgun (WGS) entry which is preliminary data.</text>
</comment>
<reference evidence="1" key="1">
    <citation type="submission" date="2023-03" db="EMBL/GenBank/DDBJ databases">
        <title>a new species belonging to Providencia genus.</title>
        <authorList>
            <person name="Yang W."/>
            <person name="Hu F."/>
            <person name="Shen S."/>
            <person name="Ding L."/>
            <person name="Yin D."/>
        </authorList>
    </citation>
    <scope>NUCLEOTIDE SEQUENCE</scope>
    <source>
        <strain evidence="1">CRE-3FA-0001</strain>
    </source>
</reference>
<sequence>MKLIDYINMYYSGNQSAFATACGVHRTQVTQWINKGFIVVDHTLYSPRRELIQPVNCDYQKDK</sequence>
<dbReference type="PROSITE" id="PS51257">
    <property type="entry name" value="PROKAR_LIPOPROTEIN"/>
    <property type="match status" value="1"/>
</dbReference>
<dbReference type="Proteomes" id="UP001156701">
    <property type="component" value="Unassembled WGS sequence"/>
</dbReference>
<proteinExistence type="predicted"/>
<organism evidence="1 2">
    <name type="scientific">Providencia huashanensis</name>
    <dbReference type="NCBI Taxonomy" id="3037798"/>
    <lineage>
        <taxon>Bacteria</taxon>
        <taxon>Pseudomonadati</taxon>
        <taxon>Pseudomonadota</taxon>
        <taxon>Gammaproteobacteria</taxon>
        <taxon>Enterobacterales</taxon>
        <taxon>Morganellaceae</taxon>
        <taxon>Providencia</taxon>
    </lineage>
</organism>
<dbReference type="RefSeq" id="WP_272664029.1">
    <property type="nucleotide sequence ID" value="NZ_JARRYG010000038.1"/>
</dbReference>
<dbReference type="Gene3D" id="1.10.260.40">
    <property type="entry name" value="lambda repressor-like DNA-binding domains"/>
    <property type="match status" value="1"/>
</dbReference>
<accession>A0AA42FSR4</accession>
<name>A0AA42FSR4_9GAMM</name>